<dbReference type="AlphaFoldDB" id="Q1GY96"/>
<dbReference type="PANTHER" id="PTHR30441:SF4">
    <property type="entry name" value="PROTEIN ASMA"/>
    <property type="match status" value="1"/>
</dbReference>
<keyword evidence="2" id="KW-0472">Membrane</keyword>
<dbReference type="KEGG" id="mfa:Mfla_2526"/>
<protein>
    <submittedName>
        <fullName evidence="4">AsmA</fullName>
    </submittedName>
</protein>
<dbReference type="STRING" id="265072.Mfla_2526"/>
<feature type="region of interest" description="Disordered" evidence="1">
    <location>
        <begin position="858"/>
        <end position="893"/>
    </location>
</feature>
<dbReference type="Proteomes" id="UP000002440">
    <property type="component" value="Chromosome"/>
</dbReference>
<dbReference type="EMBL" id="CP000284">
    <property type="protein sequence ID" value="ABE50791.1"/>
    <property type="molecule type" value="Genomic_DNA"/>
</dbReference>
<dbReference type="InterPro" id="IPR052894">
    <property type="entry name" value="AsmA-related"/>
</dbReference>
<proteinExistence type="predicted"/>
<keyword evidence="2" id="KW-1133">Transmembrane helix</keyword>
<name>Q1GY96_METFK</name>
<sequence length="893" mass="95605">MNKILKYSLFGLGGIVLVLVIIVAVFVATFNPNDYKPMIVQLVKDKKQRTLDIDGDIKLAFWPKLGADLGRISLSEHNGDKEFAAVEGLKVSVALIPLLRKKLVVDAVYVDGARANIVRYQDGSTNFDDLLSEDKEESSQEIAFDISSINVSNSAVSFHDEATDNTYAIEKFNLKTGRVALATPFDLASNFEVSASAPKVEARVKLQGNFMADLESQHFAIQKLDTVVKGNIADVQEVDIRLTGDVDARPEHMEFLVNGLKLAFAGQLADAKLAADFAAPRLVVRQDEVSGDKAELTFSQQKTDQSIKAQLVLADIKGSPRELQSSGINGEFSLKQADRSVESKFSSPFKGNLEDLVFELPKLAGRIDIKDKALPKGAAQGEFAFKLLADVKQEKVDSDFSLDVEDTKLKGDVAVAGFAKPDIRFSLNGDKLDLNKLLGNNVANAKPTQKAASKSAAEPSAPDLSALKDLLLQGNVNIGSIVYEKFRLTGLKLGIKADGKTLDVSPFKVKLDETTINGKFGISRFERPIYHFDVDIDKLDADRYITDSDAQPAKPAPAAVSKPQEGAPIDLSALRQLNADGELRIGSLKVANVNSTNVRIKLKADSGVAELAPFSANLYEGSMNGALTVDARSTPNIAIKQDMKSIAIGPLLTDVINNDMLNGKGSLNLDLTTSGDSVNSLKQGLNGKAVLNLKDGAVKGIDIAGTLRGAKDKLDVLKGNTSVAGDKRKQTDFSEMSASFNIKNGVAHNDDLYMKAPLFRIAGSGSIDIVNETLDYLAKPTVVASLKGQGGASLQELNGLTIPVKVTGTFTEPAFAIDFAGLAAAVAKNRLLEGAGGAKGEAVKNLLEGNREEAVKSLLNQKSGNRKDEAGSEASAASSEDKVKQKLQNLFGR</sequence>
<evidence type="ECO:0000313" key="5">
    <source>
        <dbReference type="Proteomes" id="UP000002440"/>
    </source>
</evidence>
<feature type="transmembrane region" description="Helical" evidence="2">
    <location>
        <begin position="7"/>
        <end position="30"/>
    </location>
</feature>
<organism evidence="4 5">
    <name type="scientific">Methylobacillus flagellatus (strain ATCC 51484 / DSM 6875 / VKM B-1610 / KT)</name>
    <dbReference type="NCBI Taxonomy" id="265072"/>
    <lineage>
        <taxon>Bacteria</taxon>
        <taxon>Pseudomonadati</taxon>
        <taxon>Pseudomonadota</taxon>
        <taxon>Betaproteobacteria</taxon>
        <taxon>Nitrosomonadales</taxon>
        <taxon>Methylophilaceae</taxon>
        <taxon>Methylobacillus</taxon>
    </lineage>
</organism>
<dbReference type="GO" id="GO:0005886">
    <property type="term" value="C:plasma membrane"/>
    <property type="evidence" value="ECO:0007669"/>
    <property type="project" value="TreeGrafter"/>
</dbReference>
<feature type="domain" description="AsmA" evidence="3">
    <location>
        <begin position="1"/>
        <end position="519"/>
    </location>
</feature>
<dbReference type="PANTHER" id="PTHR30441">
    <property type="entry name" value="DUF748 DOMAIN-CONTAINING PROTEIN"/>
    <property type="match status" value="1"/>
</dbReference>
<dbReference type="GO" id="GO:0090313">
    <property type="term" value="P:regulation of protein targeting to membrane"/>
    <property type="evidence" value="ECO:0007669"/>
    <property type="project" value="TreeGrafter"/>
</dbReference>
<reference evidence="4 5" key="1">
    <citation type="submission" date="2006-03" db="EMBL/GenBank/DDBJ databases">
        <title>Complete sequence of Methylobacillus flagellatus KT.</title>
        <authorList>
            <consortium name="US DOE Joint Genome Institute"/>
            <person name="Copeland A."/>
            <person name="Lucas S."/>
            <person name="Lapidus A."/>
            <person name="Barry K."/>
            <person name="Detter J.C."/>
            <person name="Glavina del Rio T."/>
            <person name="Hammon N."/>
            <person name="Israni S."/>
            <person name="Dalin E."/>
            <person name="Tice H."/>
            <person name="Pitluck S."/>
            <person name="Brettin T."/>
            <person name="Bruce D."/>
            <person name="Han C."/>
            <person name="Tapia R."/>
            <person name="Saunders E."/>
            <person name="Gilna P."/>
            <person name="Schmutz J."/>
            <person name="Larimer F."/>
            <person name="Land M."/>
            <person name="Kyrpides N."/>
            <person name="Anderson I."/>
            <person name="Richardson P."/>
        </authorList>
    </citation>
    <scope>NUCLEOTIDE SEQUENCE [LARGE SCALE GENOMIC DNA]</scope>
    <source>
        <strain evidence="5">KT / ATCC 51484 / DSM 6875</strain>
    </source>
</reference>
<gene>
    <name evidence="4" type="ordered locus">Mfla_2526</name>
</gene>
<dbReference type="eggNOG" id="COG2982">
    <property type="taxonomic scope" value="Bacteria"/>
</dbReference>
<keyword evidence="5" id="KW-1185">Reference proteome</keyword>
<evidence type="ECO:0000259" key="3">
    <source>
        <dbReference type="Pfam" id="PF05170"/>
    </source>
</evidence>
<evidence type="ECO:0000313" key="4">
    <source>
        <dbReference type="EMBL" id="ABE50791.1"/>
    </source>
</evidence>
<dbReference type="HOGENOM" id="CLU_012870_0_0_4"/>
<evidence type="ECO:0000256" key="1">
    <source>
        <dbReference type="SAM" id="MobiDB-lite"/>
    </source>
</evidence>
<accession>Q1GY96</accession>
<evidence type="ECO:0000256" key="2">
    <source>
        <dbReference type="SAM" id="Phobius"/>
    </source>
</evidence>
<dbReference type="Pfam" id="PF05170">
    <property type="entry name" value="AsmA"/>
    <property type="match status" value="1"/>
</dbReference>
<dbReference type="OrthoDB" id="9766390at2"/>
<dbReference type="RefSeq" id="WP_011480744.1">
    <property type="nucleotide sequence ID" value="NC_007947.1"/>
</dbReference>
<keyword evidence="2" id="KW-0812">Transmembrane</keyword>
<dbReference type="InterPro" id="IPR007844">
    <property type="entry name" value="AsmA"/>
</dbReference>